<dbReference type="AlphaFoldDB" id="A0A2I0XG49"/>
<dbReference type="GO" id="GO:0015267">
    <property type="term" value="F:channel activity"/>
    <property type="evidence" value="ECO:0007669"/>
    <property type="project" value="InterPro"/>
</dbReference>
<sequence length="278" mass="30108">MNEQLLTVFLATYTFIFIGCGSLYIEKRGEITFVGVSLAWGAVVAANIYTFGHISGAQINPAVTFAYAVAGQFPWKQVPLYVLGELLGSTTASLTLKWIFDGENTEAMLTQPVGPNPASDLKVAVLEIIITFIYVMTNCSSRADPRAFKELGGVAVGATVFFLALVAGKITGASMNPARSLGPAIVAWNFNKIWIYIISSVIGAVSATMLYFFHLMPPKSNDNSKQESIPIFDILAMNQVFTNNSVDISVVSNKLGEKSSEMEFSRRLESICKSQSNG</sequence>
<feature type="transmembrane region" description="Helical" evidence="7">
    <location>
        <begin position="193"/>
        <end position="213"/>
    </location>
</feature>
<keyword evidence="3 6" id="KW-0812">Transmembrane</keyword>
<evidence type="ECO:0000313" key="9">
    <source>
        <dbReference type="Proteomes" id="UP000233837"/>
    </source>
</evidence>
<dbReference type="PANTHER" id="PTHR45724">
    <property type="entry name" value="AQUAPORIN NIP2-1"/>
    <property type="match status" value="1"/>
</dbReference>
<dbReference type="PROSITE" id="PS00221">
    <property type="entry name" value="MIP"/>
    <property type="match status" value="1"/>
</dbReference>
<feature type="transmembrane region" description="Helical" evidence="7">
    <location>
        <begin position="151"/>
        <end position="173"/>
    </location>
</feature>
<organism evidence="8 9">
    <name type="scientific">Dendrobium catenatum</name>
    <dbReference type="NCBI Taxonomy" id="906689"/>
    <lineage>
        <taxon>Eukaryota</taxon>
        <taxon>Viridiplantae</taxon>
        <taxon>Streptophyta</taxon>
        <taxon>Embryophyta</taxon>
        <taxon>Tracheophyta</taxon>
        <taxon>Spermatophyta</taxon>
        <taxon>Magnoliopsida</taxon>
        <taxon>Liliopsida</taxon>
        <taxon>Asparagales</taxon>
        <taxon>Orchidaceae</taxon>
        <taxon>Epidendroideae</taxon>
        <taxon>Malaxideae</taxon>
        <taxon>Dendrobiinae</taxon>
        <taxon>Dendrobium</taxon>
    </lineage>
</organism>
<evidence type="ECO:0000256" key="4">
    <source>
        <dbReference type="ARBA" id="ARBA00022989"/>
    </source>
</evidence>
<dbReference type="STRING" id="906689.A0A2I0XG49"/>
<keyword evidence="5 7" id="KW-0472">Membrane</keyword>
<dbReference type="InterPro" id="IPR022357">
    <property type="entry name" value="MIP_CS"/>
</dbReference>
<dbReference type="EMBL" id="KZ501906">
    <property type="protein sequence ID" value="PKU86882.1"/>
    <property type="molecule type" value="Genomic_DNA"/>
</dbReference>
<dbReference type="GO" id="GO:0016020">
    <property type="term" value="C:membrane"/>
    <property type="evidence" value="ECO:0007669"/>
    <property type="project" value="UniProtKB-SubCell"/>
</dbReference>
<gene>
    <name evidence="8" type="primary">NIP1-1</name>
    <name evidence="8" type="ORF">MA16_Dca017310</name>
</gene>
<evidence type="ECO:0000256" key="6">
    <source>
        <dbReference type="RuleBase" id="RU000477"/>
    </source>
</evidence>
<dbReference type="Pfam" id="PF00230">
    <property type="entry name" value="MIP"/>
    <property type="match status" value="1"/>
</dbReference>
<evidence type="ECO:0000256" key="7">
    <source>
        <dbReference type="SAM" id="Phobius"/>
    </source>
</evidence>
<keyword evidence="9" id="KW-1185">Reference proteome</keyword>
<evidence type="ECO:0000256" key="2">
    <source>
        <dbReference type="ARBA" id="ARBA00022448"/>
    </source>
</evidence>
<dbReference type="InterPro" id="IPR000425">
    <property type="entry name" value="MIP"/>
</dbReference>
<evidence type="ECO:0000313" key="8">
    <source>
        <dbReference type="EMBL" id="PKU86882.1"/>
    </source>
</evidence>
<evidence type="ECO:0000256" key="1">
    <source>
        <dbReference type="ARBA" id="ARBA00004141"/>
    </source>
</evidence>
<feature type="transmembrane region" description="Helical" evidence="7">
    <location>
        <begin position="6"/>
        <end position="25"/>
    </location>
</feature>
<dbReference type="Proteomes" id="UP000233837">
    <property type="component" value="Unassembled WGS sequence"/>
</dbReference>
<feature type="transmembrane region" description="Helical" evidence="7">
    <location>
        <begin position="32"/>
        <end position="51"/>
    </location>
</feature>
<dbReference type="PRINTS" id="PR00783">
    <property type="entry name" value="MINTRINSICP"/>
</dbReference>
<protein>
    <submittedName>
        <fullName evidence="8">Aquaporin NIP1-1</fullName>
    </submittedName>
</protein>
<evidence type="ECO:0000256" key="5">
    <source>
        <dbReference type="ARBA" id="ARBA00023136"/>
    </source>
</evidence>
<keyword evidence="2 6" id="KW-0813">Transport</keyword>
<dbReference type="Gene3D" id="1.20.1080.10">
    <property type="entry name" value="Glycerol uptake facilitator protein"/>
    <property type="match status" value="1"/>
</dbReference>
<dbReference type="SUPFAM" id="SSF81338">
    <property type="entry name" value="Aquaporin-like"/>
    <property type="match status" value="1"/>
</dbReference>
<name>A0A2I0XG49_9ASPA</name>
<proteinExistence type="inferred from homology"/>
<comment type="similarity">
    <text evidence="6">Belongs to the MIP/aquaporin (TC 1.A.8) family.</text>
</comment>
<dbReference type="InterPro" id="IPR023271">
    <property type="entry name" value="Aquaporin-like"/>
</dbReference>
<comment type="subcellular location">
    <subcellularLocation>
        <location evidence="1">Membrane</location>
        <topology evidence="1">Multi-pass membrane protein</topology>
    </subcellularLocation>
</comment>
<dbReference type="PANTHER" id="PTHR45724:SF21">
    <property type="entry name" value="MAJOR INTRINSIC PROTEIN"/>
    <property type="match status" value="1"/>
</dbReference>
<accession>A0A2I0XG49</accession>
<evidence type="ECO:0000256" key="3">
    <source>
        <dbReference type="ARBA" id="ARBA00022692"/>
    </source>
</evidence>
<keyword evidence="4 7" id="KW-1133">Transmembrane helix</keyword>
<dbReference type="InterPro" id="IPR034294">
    <property type="entry name" value="Aquaporin_transptr"/>
</dbReference>
<feature type="transmembrane region" description="Helical" evidence="7">
    <location>
        <begin position="121"/>
        <end position="139"/>
    </location>
</feature>
<reference evidence="8 9" key="1">
    <citation type="journal article" date="2016" name="Sci. Rep.">
        <title>The Dendrobium catenatum Lindl. genome sequence provides insights into polysaccharide synthase, floral development and adaptive evolution.</title>
        <authorList>
            <person name="Zhang G.Q."/>
            <person name="Xu Q."/>
            <person name="Bian C."/>
            <person name="Tsai W.C."/>
            <person name="Yeh C.M."/>
            <person name="Liu K.W."/>
            <person name="Yoshida K."/>
            <person name="Zhang L.S."/>
            <person name="Chang S.B."/>
            <person name="Chen F."/>
            <person name="Shi Y."/>
            <person name="Su Y.Y."/>
            <person name="Zhang Y.Q."/>
            <person name="Chen L.J."/>
            <person name="Yin Y."/>
            <person name="Lin M."/>
            <person name="Huang H."/>
            <person name="Deng H."/>
            <person name="Wang Z.W."/>
            <person name="Zhu S.L."/>
            <person name="Zhao X."/>
            <person name="Deng C."/>
            <person name="Niu S.C."/>
            <person name="Huang J."/>
            <person name="Wang M."/>
            <person name="Liu G.H."/>
            <person name="Yang H.J."/>
            <person name="Xiao X.J."/>
            <person name="Hsiao Y.Y."/>
            <person name="Wu W.L."/>
            <person name="Chen Y.Y."/>
            <person name="Mitsuda N."/>
            <person name="Ohme-Takagi M."/>
            <person name="Luo Y.B."/>
            <person name="Van de Peer Y."/>
            <person name="Liu Z.J."/>
        </authorList>
    </citation>
    <scope>NUCLEOTIDE SEQUENCE [LARGE SCALE GENOMIC DNA]</scope>
    <source>
        <tissue evidence="8">The whole plant</tissue>
    </source>
</reference>
<reference evidence="8 9" key="2">
    <citation type="journal article" date="2017" name="Nature">
        <title>The Apostasia genome and the evolution of orchids.</title>
        <authorList>
            <person name="Zhang G.Q."/>
            <person name="Liu K.W."/>
            <person name="Li Z."/>
            <person name="Lohaus R."/>
            <person name="Hsiao Y.Y."/>
            <person name="Niu S.C."/>
            <person name="Wang J.Y."/>
            <person name="Lin Y.C."/>
            <person name="Xu Q."/>
            <person name="Chen L.J."/>
            <person name="Yoshida K."/>
            <person name="Fujiwara S."/>
            <person name="Wang Z.W."/>
            <person name="Zhang Y.Q."/>
            <person name="Mitsuda N."/>
            <person name="Wang M."/>
            <person name="Liu G.H."/>
            <person name="Pecoraro L."/>
            <person name="Huang H.X."/>
            <person name="Xiao X.J."/>
            <person name="Lin M."/>
            <person name="Wu X.Y."/>
            <person name="Wu W.L."/>
            <person name="Chen Y.Y."/>
            <person name="Chang S.B."/>
            <person name="Sakamoto S."/>
            <person name="Ohme-Takagi M."/>
            <person name="Yagi M."/>
            <person name="Zeng S.J."/>
            <person name="Shen C.Y."/>
            <person name="Yeh C.M."/>
            <person name="Luo Y.B."/>
            <person name="Tsai W.C."/>
            <person name="Van de Peer Y."/>
            <person name="Liu Z.J."/>
        </authorList>
    </citation>
    <scope>NUCLEOTIDE SEQUENCE [LARGE SCALE GENOMIC DNA]</scope>
    <source>
        <tissue evidence="8">The whole plant</tissue>
    </source>
</reference>